<dbReference type="PANTHER" id="PTHR13950">
    <property type="entry name" value="RABCONNECTIN-RELATED"/>
    <property type="match status" value="1"/>
</dbReference>
<gene>
    <name evidence="2" type="ORF">Salat_2262400</name>
</gene>
<dbReference type="Proteomes" id="UP001293254">
    <property type="component" value="Unassembled WGS sequence"/>
</dbReference>
<feature type="compositionally biased region" description="Polar residues" evidence="1">
    <location>
        <begin position="8"/>
        <end position="20"/>
    </location>
</feature>
<name>A0AAE1XUV3_9LAMI</name>
<dbReference type="AlphaFoldDB" id="A0AAE1XUV3"/>
<evidence type="ECO:0000313" key="2">
    <source>
        <dbReference type="EMBL" id="KAK4418496.1"/>
    </source>
</evidence>
<comment type="caution">
    <text evidence="2">The sequence shown here is derived from an EMBL/GenBank/DDBJ whole genome shotgun (WGS) entry which is preliminary data.</text>
</comment>
<evidence type="ECO:0000256" key="1">
    <source>
        <dbReference type="SAM" id="MobiDB-lite"/>
    </source>
</evidence>
<evidence type="ECO:0000313" key="3">
    <source>
        <dbReference type="Proteomes" id="UP001293254"/>
    </source>
</evidence>
<keyword evidence="3" id="KW-1185">Reference proteome</keyword>
<dbReference type="GO" id="GO:0007035">
    <property type="term" value="P:vacuolar acidification"/>
    <property type="evidence" value="ECO:0007669"/>
    <property type="project" value="TreeGrafter"/>
</dbReference>
<accession>A0AAE1XUV3</accession>
<dbReference type="PANTHER" id="PTHR13950:SF9">
    <property type="entry name" value="RABCONNECTIN-3A"/>
    <property type="match status" value="1"/>
</dbReference>
<organism evidence="2 3">
    <name type="scientific">Sesamum alatum</name>
    <dbReference type="NCBI Taxonomy" id="300844"/>
    <lineage>
        <taxon>Eukaryota</taxon>
        <taxon>Viridiplantae</taxon>
        <taxon>Streptophyta</taxon>
        <taxon>Embryophyta</taxon>
        <taxon>Tracheophyta</taxon>
        <taxon>Spermatophyta</taxon>
        <taxon>Magnoliopsida</taxon>
        <taxon>eudicotyledons</taxon>
        <taxon>Gunneridae</taxon>
        <taxon>Pentapetalae</taxon>
        <taxon>asterids</taxon>
        <taxon>lamiids</taxon>
        <taxon>Lamiales</taxon>
        <taxon>Pedaliaceae</taxon>
        <taxon>Sesamum</taxon>
    </lineage>
</organism>
<protein>
    <submittedName>
        <fullName evidence="2">Uncharacterized protein</fullName>
    </submittedName>
</protein>
<dbReference type="EMBL" id="JACGWO010000009">
    <property type="protein sequence ID" value="KAK4418496.1"/>
    <property type="molecule type" value="Genomic_DNA"/>
</dbReference>
<reference evidence="2" key="2">
    <citation type="journal article" date="2024" name="Plant">
        <title>Genomic evolution and insights into agronomic trait innovations of Sesamum species.</title>
        <authorList>
            <person name="Miao H."/>
            <person name="Wang L."/>
            <person name="Qu L."/>
            <person name="Liu H."/>
            <person name="Sun Y."/>
            <person name="Le M."/>
            <person name="Wang Q."/>
            <person name="Wei S."/>
            <person name="Zheng Y."/>
            <person name="Lin W."/>
            <person name="Duan Y."/>
            <person name="Cao H."/>
            <person name="Xiong S."/>
            <person name="Wang X."/>
            <person name="Wei L."/>
            <person name="Li C."/>
            <person name="Ma Q."/>
            <person name="Ju M."/>
            <person name="Zhao R."/>
            <person name="Li G."/>
            <person name="Mu C."/>
            <person name="Tian Q."/>
            <person name="Mei H."/>
            <person name="Zhang T."/>
            <person name="Gao T."/>
            <person name="Zhang H."/>
        </authorList>
    </citation>
    <scope>NUCLEOTIDE SEQUENCE</scope>
    <source>
        <strain evidence="2">3651</strain>
    </source>
</reference>
<proteinExistence type="predicted"/>
<dbReference type="GO" id="GO:0043291">
    <property type="term" value="C:RAVE complex"/>
    <property type="evidence" value="ECO:0007669"/>
    <property type="project" value="TreeGrafter"/>
</dbReference>
<reference evidence="2" key="1">
    <citation type="submission" date="2020-06" db="EMBL/GenBank/DDBJ databases">
        <authorList>
            <person name="Li T."/>
            <person name="Hu X."/>
            <person name="Zhang T."/>
            <person name="Song X."/>
            <person name="Zhang H."/>
            <person name="Dai N."/>
            <person name="Sheng W."/>
            <person name="Hou X."/>
            <person name="Wei L."/>
        </authorList>
    </citation>
    <scope>NUCLEOTIDE SEQUENCE</scope>
    <source>
        <strain evidence="2">3651</strain>
        <tissue evidence="2">Leaf</tissue>
    </source>
</reference>
<dbReference type="InterPro" id="IPR052208">
    <property type="entry name" value="DmX-like/RAVE_component"/>
</dbReference>
<feature type="region of interest" description="Disordered" evidence="1">
    <location>
        <begin position="1"/>
        <end position="20"/>
    </location>
</feature>
<sequence length="259" mass="28993">MGFFATAPWSQMQVGGSSSPPNEARKCVLACQGDGHTKYPQAELHHPMPVVMIQWRPSTGKLSSRHARHALRPVLLTCCLDGAVRLWGEIDDGRIRRAGKEYNDQKATKLSFCVIASVEVNQTLNGFLGSDVFVSWAMEVEGVTIIDKETCYYSCLDDLQYDTAGRCEWLIGFGPKRATTLWAIHCLDDFAPVRFPRVTLWKKQELVGVEMEASQLLIHKVLMMRTRASGPPAVCSLVQFCYLVILLPGHSYILKYQLA</sequence>